<organism evidence="16 17">
    <name type="scientific">Micromonospora nigra</name>
    <dbReference type="NCBI Taxonomy" id="145857"/>
    <lineage>
        <taxon>Bacteria</taxon>
        <taxon>Bacillati</taxon>
        <taxon>Actinomycetota</taxon>
        <taxon>Actinomycetes</taxon>
        <taxon>Micromonosporales</taxon>
        <taxon>Micromonosporaceae</taxon>
        <taxon>Micromonospora</taxon>
    </lineage>
</organism>
<reference evidence="16 17" key="1">
    <citation type="submission" date="2016-06" db="EMBL/GenBank/DDBJ databases">
        <authorList>
            <person name="Kjaerup R.B."/>
            <person name="Dalgaard T.S."/>
            <person name="Juul-Madsen H.R."/>
        </authorList>
    </citation>
    <scope>NUCLEOTIDE SEQUENCE [LARGE SCALE GENOMIC DNA]</scope>
    <source>
        <strain evidence="16 17">DSM 43818</strain>
    </source>
</reference>
<evidence type="ECO:0000256" key="6">
    <source>
        <dbReference type="ARBA" id="ARBA00022630"/>
    </source>
</evidence>
<evidence type="ECO:0000256" key="5">
    <source>
        <dbReference type="ARBA" id="ARBA00016406"/>
    </source>
</evidence>
<dbReference type="PRINTS" id="PR00411">
    <property type="entry name" value="PNDRDTASEI"/>
</dbReference>
<evidence type="ECO:0000256" key="14">
    <source>
        <dbReference type="ARBA" id="ARBA00032738"/>
    </source>
</evidence>
<evidence type="ECO:0000256" key="7">
    <source>
        <dbReference type="ARBA" id="ARBA00022827"/>
    </source>
</evidence>
<keyword evidence="6" id="KW-0285">Flavoprotein</keyword>
<evidence type="ECO:0000256" key="10">
    <source>
        <dbReference type="ARBA" id="ARBA00023033"/>
    </source>
</evidence>
<evidence type="ECO:0000256" key="8">
    <source>
        <dbReference type="ARBA" id="ARBA00022857"/>
    </source>
</evidence>
<evidence type="ECO:0000256" key="13">
    <source>
        <dbReference type="ARBA" id="ARBA00032493"/>
    </source>
</evidence>
<dbReference type="EMBL" id="FMHT01000003">
    <property type="protein sequence ID" value="SCL14950.1"/>
    <property type="molecule type" value="Genomic_DNA"/>
</dbReference>
<keyword evidence="9" id="KW-0560">Oxidoreductase</keyword>
<dbReference type="SUPFAM" id="SSF51905">
    <property type="entry name" value="FAD/NAD(P)-binding domain"/>
    <property type="match status" value="2"/>
</dbReference>
<gene>
    <name evidence="16" type="ORF">GA0070616_0587</name>
</gene>
<comment type="cofactor">
    <cofactor evidence="1">
        <name>FAD</name>
        <dbReference type="ChEBI" id="CHEBI:57692"/>
    </cofactor>
</comment>
<evidence type="ECO:0000256" key="3">
    <source>
        <dbReference type="ARBA" id="ARBA00007588"/>
    </source>
</evidence>
<comment type="pathway">
    <text evidence="2">Siderophore biosynthesis.</text>
</comment>
<name>A0A1C6RCS8_9ACTN</name>
<evidence type="ECO:0000256" key="12">
    <source>
        <dbReference type="ARBA" id="ARBA00031158"/>
    </source>
</evidence>
<dbReference type="InterPro" id="IPR036188">
    <property type="entry name" value="FAD/NAD-bd_sf"/>
</dbReference>
<dbReference type="OrthoDB" id="7527071at2"/>
<dbReference type="Gene3D" id="3.50.50.60">
    <property type="entry name" value="FAD/NAD(P)-binding domain"/>
    <property type="match status" value="1"/>
</dbReference>
<evidence type="ECO:0000256" key="15">
    <source>
        <dbReference type="ARBA" id="ARBA00048407"/>
    </source>
</evidence>
<evidence type="ECO:0000256" key="11">
    <source>
        <dbReference type="ARBA" id="ARBA00029939"/>
    </source>
</evidence>
<dbReference type="PANTHER" id="PTHR42802:SF1">
    <property type="entry name" value="L-ORNITHINE N(5)-MONOOXYGENASE"/>
    <property type="match status" value="1"/>
</dbReference>
<keyword evidence="7" id="KW-0274">FAD</keyword>
<dbReference type="AlphaFoldDB" id="A0A1C6RCS8"/>
<evidence type="ECO:0000313" key="16">
    <source>
        <dbReference type="EMBL" id="SCL14950.1"/>
    </source>
</evidence>
<dbReference type="PRINTS" id="PR00368">
    <property type="entry name" value="FADPNR"/>
</dbReference>
<dbReference type="InterPro" id="IPR025700">
    <property type="entry name" value="Lys/Orn_oxygenase"/>
</dbReference>
<dbReference type="EC" id="1.14.13.59" evidence="4"/>
<keyword evidence="17" id="KW-1185">Reference proteome</keyword>
<accession>A0A1C6RCS8</accession>
<dbReference type="Proteomes" id="UP000199699">
    <property type="component" value="Unassembled WGS sequence"/>
</dbReference>
<evidence type="ECO:0000256" key="4">
    <source>
        <dbReference type="ARBA" id="ARBA00013076"/>
    </source>
</evidence>
<dbReference type="RefSeq" id="WP_091075718.1">
    <property type="nucleotide sequence ID" value="NZ_FMHT01000003.1"/>
</dbReference>
<dbReference type="Pfam" id="PF13434">
    <property type="entry name" value="Lys_Orn_oxgnase"/>
    <property type="match status" value="1"/>
</dbReference>
<comment type="similarity">
    <text evidence="3">Belongs to the lysine N(6)-hydroxylase/L-ornithine N(5)-oxygenase family.</text>
</comment>
<evidence type="ECO:0000256" key="9">
    <source>
        <dbReference type="ARBA" id="ARBA00023002"/>
    </source>
</evidence>
<dbReference type="STRING" id="145857.GA0070616_0587"/>
<comment type="catalytic activity">
    <reaction evidence="15">
        <text>L-lysine + NADPH + O2 = N(6)-hydroxy-L-lysine + NADP(+) + H2O</text>
        <dbReference type="Rhea" id="RHEA:23228"/>
        <dbReference type="ChEBI" id="CHEBI:15377"/>
        <dbReference type="ChEBI" id="CHEBI:15379"/>
        <dbReference type="ChEBI" id="CHEBI:32551"/>
        <dbReference type="ChEBI" id="CHEBI:57783"/>
        <dbReference type="ChEBI" id="CHEBI:57820"/>
        <dbReference type="ChEBI" id="CHEBI:58349"/>
        <dbReference type="EC" id="1.14.13.59"/>
    </reaction>
</comment>
<proteinExistence type="inferred from homology"/>
<dbReference type="PANTHER" id="PTHR42802">
    <property type="entry name" value="MONOOXYGENASE"/>
    <property type="match status" value="1"/>
</dbReference>
<evidence type="ECO:0000313" key="17">
    <source>
        <dbReference type="Proteomes" id="UP000199699"/>
    </source>
</evidence>
<protein>
    <recommendedName>
        <fullName evidence="5">L-lysine N6-monooxygenase MbtG</fullName>
        <ecNumber evidence="4">1.14.13.59</ecNumber>
    </recommendedName>
    <alternativeName>
        <fullName evidence="14">Lysine 6-N-hydroxylase</fullName>
    </alternativeName>
    <alternativeName>
        <fullName evidence="13">Lysine N6-hydroxylase</fullName>
    </alternativeName>
    <alternativeName>
        <fullName evidence="11">Lysine-N-oxygenase</fullName>
    </alternativeName>
    <alternativeName>
        <fullName evidence="12">Mycobactin synthase protein G</fullName>
    </alternativeName>
</protein>
<evidence type="ECO:0000256" key="2">
    <source>
        <dbReference type="ARBA" id="ARBA00004924"/>
    </source>
</evidence>
<keyword evidence="8" id="KW-0521">NADP</keyword>
<sequence>MSGPSPTLDLVGIGIGPANLSLAALLADRGGLRKVFLERKKSFEWHSGIMVPNARMQVHFLKDLVTPVDPTSPYTFLSFAVEEKRLYRLLVSGRTHIPRREFEQYCRWAADRIDDLRFGVAVDTVEFDGDAFLLRSSHSTMRARNIVIATGLQPWLPPCAAGHAPDRVLHAANLLDVPRNLAGRRVAVVGGGQSGAEVVLHLLRAGEQRPSRLLWGTRRGNLFPLDDSPFVEEHYLPNYSRYFHAQPPERRALLNEQQRMSSDGVSAGLLREIYQQLYDLELVEGVARPCDVMVGHQLLGIDQQRHDLLTTWRSADGELVRRHVDVVICATGYRHGLPPVLRGLRDRMPDELPPVRADFSLEWDGPADNLIFVQNAARRDFGVADPNLSLLAWRSATIANSLLGEKRFDTGQVSGAVDWVHADDQLMTGTHGD</sequence>
<keyword evidence="10" id="KW-0503">Monooxygenase</keyword>
<evidence type="ECO:0000256" key="1">
    <source>
        <dbReference type="ARBA" id="ARBA00001974"/>
    </source>
</evidence>
<dbReference type="GO" id="GO:0047091">
    <property type="term" value="F:L-lysine 6-monooxygenase (NADPH) activity"/>
    <property type="evidence" value="ECO:0007669"/>
    <property type="project" value="UniProtKB-EC"/>
</dbReference>